<feature type="transmembrane region" description="Helical" evidence="10">
    <location>
        <begin position="188"/>
        <end position="205"/>
    </location>
</feature>
<protein>
    <submittedName>
        <fullName evidence="12">ABC transporter permease</fullName>
    </submittedName>
</protein>
<feature type="transmembrane region" description="Helical" evidence="10">
    <location>
        <begin position="235"/>
        <end position="256"/>
    </location>
</feature>
<feature type="domain" description="ABC-2 type transporter transmembrane" evidence="11">
    <location>
        <begin position="22"/>
        <end position="226"/>
    </location>
</feature>
<evidence type="ECO:0000256" key="4">
    <source>
        <dbReference type="ARBA" id="ARBA00022475"/>
    </source>
</evidence>
<keyword evidence="5" id="KW-0762">Sugar transport</keyword>
<keyword evidence="8" id="KW-0625">Polysaccharide transport</keyword>
<name>A0ABV6JPH6_9PROT</name>
<proteinExistence type="inferred from homology"/>
<evidence type="ECO:0000256" key="5">
    <source>
        <dbReference type="ARBA" id="ARBA00022597"/>
    </source>
</evidence>
<feature type="transmembrane region" description="Helical" evidence="10">
    <location>
        <begin position="119"/>
        <end position="140"/>
    </location>
</feature>
<comment type="caution">
    <text evidence="12">The sequence shown here is derived from an EMBL/GenBank/DDBJ whole genome shotgun (WGS) entry which is preliminary data.</text>
</comment>
<dbReference type="RefSeq" id="WP_377043337.1">
    <property type="nucleotide sequence ID" value="NZ_JBHLUN010000004.1"/>
</dbReference>
<evidence type="ECO:0000256" key="2">
    <source>
        <dbReference type="ARBA" id="ARBA00007783"/>
    </source>
</evidence>
<keyword evidence="9 10" id="KW-0472">Membrane</keyword>
<dbReference type="EMBL" id="JBHLUN010000004">
    <property type="protein sequence ID" value="MFC0407617.1"/>
    <property type="molecule type" value="Genomic_DNA"/>
</dbReference>
<dbReference type="PRINTS" id="PR00164">
    <property type="entry name" value="ABC2TRNSPORT"/>
</dbReference>
<keyword evidence="4" id="KW-1003">Cell membrane</keyword>
<dbReference type="InterPro" id="IPR013525">
    <property type="entry name" value="ABC2_TM"/>
</dbReference>
<keyword evidence="6 10" id="KW-0812">Transmembrane</keyword>
<evidence type="ECO:0000256" key="8">
    <source>
        <dbReference type="ARBA" id="ARBA00023047"/>
    </source>
</evidence>
<dbReference type="Pfam" id="PF01061">
    <property type="entry name" value="ABC2_membrane"/>
    <property type="match status" value="1"/>
</dbReference>
<feature type="transmembrane region" description="Helical" evidence="10">
    <location>
        <begin position="152"/>
        <end position="176"/>
    </location>
</feature>
<sequence length="268" mass="30055">MSHYGATGEGFFESLRIQRSVVFAIMMREIQTRFGRHNIGFLWLFLEPLVLGTAVGLIHYASGHTMPGGLDPFLFSLYGYVPFFMFRSVVTRAAMAIQSNMTLLYHRRVTLLDIMMGRNLIEILAILGVVSIMIAATSLFMEMPPANIGQIYLGLGAMAVLCNGLSLLVASASAYWESFERILHPATYLLMPISGAFYAAAWFPPEIRNILLWMPLLHIHEIIREGAFGDHIKSYYSVLYLVEWCIGSNALGLLAMRAVRRHLSFSHG</sequence>
<evidence type="ECO:0000256" key="9">
    <source>
        <dbReference type="ARBA" id="ARBA00023136"/>
    </source>
</evidence>
<evidence type="ECO:0000256" key="3">
    <source>
        <dbReference type="ARBA" id="ARBA00022448"/>
    </source>
</evidence>
<keyword evidence="7 10" id="KW-1133">Transmembrane helix</keyword>
<dbReference type="InterPro" id="IPR000412">
    <property type="entry name" value="ABC_2_transport"/>
</dbReference>
<keyword evidence="3" id="KW-0813">Transport</keyword>
<accession>A0ABV6JPH6</accession>
<dbReference type="PANTHER" id="PTHR30413:SF10">
    <property type="entry name" value="CAPSULE POLYSACCHARIDE EXPORT INNER-MEMBRANE PROTEIN CTRC"/>
    <property type="match status" value="1"/>
</dbReference>
<reference evidence="12 13" key="1">
    <citation type="submission" date="2024-09" db="EMBL/GenBank/DDBJ databases">
        <authorList>
            <person name="Sun Q."/>
            <person name="Mori K."/>
        </authorList>
    </citation>
    <scope>NUCLEOTIDE SEQUENCE [LARGE SCALE GENOMIC DNA]</scope>
    <source>
        <strain evidence="12 13">TBRC 5777</strain>
    </source>
</reference>
<organism evidence="12 13">
    <name type="scientific">Roseomonas elaeocarpi</name>
    <dbReference type="NCBI Taxonomy" id="907779"/>
    <lineage>
        <taxon>Bacteria</taxon>
        <taxon>Pseudomonadati</taxon>
        <taxon>Pseudomonadota</taxon>
        <taxon>Alphaproteobacteria</taxon>
        <taxon>Acetobacterales</taxon>
        <taxon>Roseomonadaceae</taxon>
        <taxon>Roseomonas</taxon>
    </lineage>
</organism>
<dbReference type="PANTHER" id="PTHR30413">
    <property type="entry name" value="INNER MEMBRANE TRANSPORT PERMEASE"/>
    <property type="match status" value="1"/>
</dbReference>
<evidence type="ECO:0000259" key="11">
    <source>
        <dbReference type="Pfam" id="PF01061"/>
    </source>
</evidence>
<feature type="transmembrane region" description="Helical" evidence="10">
    <location>
        <begin position="73"/>
        <end position="98"/>
    </location>
</feature>
<dbReference type="Proteomes" id="UP001589865">
    <property type="component" value="Unassembled WGS sequence"/>
</dbReference>
<keyword evidence="13" id="KW-1185">Reference proteome</keyword>
<gene>
    <name evidence="12" type="ORF">ACFFGY_05110</name>
</gene>
<evidence type="ECO:0000256" key="10">
    <source>
        <dbReference type="SAM" id="Phobius"/>
    </source>
</evidence>
<feature type="transmembrane region" description="Helical" evidence="10">
    <location>
        <begin position="41"/>
        <end position="61"/>
    </location>
</feature>
<evidence type="ECO:0000256" key="1">
    <source>
        <dbReference type="ARBA" id="ARBA00004651"/>
    </source>
</evidence>
<comment type="similarity">
    <text evidence="2">Belongs to the ABC-2 integral membrane protein family.</text>
</comment>
<evidence type="ECO:0000313" key="13">
    <source>
        <dbReference type="Proteomes" id="UP001589865"/>
    </source>
</evidence>
<evidence type="ECO:0000256" key="6">
    <source>
        <dbReference type="ARBA" id="ARBA00022692"/>
    </source>
</evidence>
<comment type="subcellular location">
    <subcellularLocation>
        <location evidence="1">Cell membrane</location>
        <topology evidence="1">Multi-pass membrane protein</topology>
    </subcellularLocation>
</comment>
<evidence type="ECO:0000256" key="7">
    <source>
        <dbReference type="ARBA" id="ARBA00022989"/>
    </source>
</evidence>
<evidence type="ECO:0000313" key="12">
    <source>
        <dbReference type="EMBL" id="MFC0407617.1"/>
    </source>
</evidence>